<proteinExistence type="predicted"/>
<protein>
    <recommendedName>
        <fullName evidence="4">DUF4048 domain-containing protein</fullName>
    </recommendedName>
</protein>
<gene>
    <name evidence="5" type="ORF">GcM3_080024</name>
</gene>
<feature type="signal peptide" evidence="3">
    <location>
        <begin position="1"/>
        <end position="22"/>
    </location>
</feature>
<evidence type="ECO:0000256" key="3">
    <source>
        <dbReference type="SAM" id="SignalP"/>
    </source>
</evidence>
<feature type="chain" id="PRO_5019116557" description="DUF4048 domain-containing protein" evidence="3">
    <location>
        <begin position="23"/>
        <end position="617"/>
    </location>
</feature>
<dbReference type="AlphaFoldDB" id="A0A420INY9"/>
<feature type="domain" description="DUF4048" evidence="4">
    <location>
        <begin position="374"/>
        <end position="436"/>
    </location>
</feature>
<feature type="coiled-coil region" evidence="1">
    <location>
        <begin position="201"/>
        <end position="235"/>
    </location>
</feature>
<feature type="compositionally biased region" description="Polar residues" evidence="2">
    <location>
        <begin position="585"/>
        <end position="610"/>
    </location>
</feature>
<sequence>MTIKYRPSSLIYFLLFFSGSQSFVVNHQKIPRRHRRRLNCLRTLTQRFPVTYTPAPKNFSHYLGIKQFSSFGTASFPPNKAQKSMEIYQRRVPSNDSIIVNSKSDSGGFHQAYISICDSCNSRTKTPKSISPLQSVTDSSFPSLQSHRPSRLSLSLPIATNKSSIDSITAAPSQTTTTPKSDLAAQVLLSPSNSNSFLVALAGQERHVFELKEELSRAETELERLQNLWEHYEDQKRRGELRSLETTRILQGHGFDENGIENLEIKDRPCFEADKRKTLLENTKNPKETRRVFSGSHTRALSLLSPERPNFTPPSQVESLQNKKKKETELQTNNVFLGISRGITSRRVKSLYSPKIMTTGAKQFADFAEEVKQGFKEGVMTLFEDLRQVTVGDEGVNGANAYRSSSADTLTTNSQTMNKTGVMNTNISNSIASDSSTSPQAWENIFDKSLHDLTAPESKKNKNRPSSIKPKKSKSIPLAISSIDGLDDSWSNWESLNANPPRWSGSTTVSDTPSPPDSGFFDQEIKTINRSSVDPTRTQKLEDSSWLGLKTFSSEKLKGDIQKTWSTVLKELEPITLPQLDDSCEQSSQPNLNLPTTILPNSSGQSSNQEELLFMSR</sequence>
<evidence type="ECO:0000259" key="4">
    <source>
        <dbReference type="Pfam" id="PF13257"/>
    </source>
</evidence>
<dbReference type="InterPro" id="IPR025122">
    <property type="entry name" value="DUF4048"/>
</dbReference>
<evidence type="ECO:0000313" key="6">
    <source>
        <dbReference type="Proteomes" id="UP000283383"/>
    </source>
</evidence>
<dbReference type="EMBL" id="MCBQ01008042">
    <property type="protein sequence ID" value="RKF76227.1"/>
    <property type="molecule type" value="Genomic_DNA"/>
</dbReference>
<evidence type="ECO:0000256" key="2">
    <source>
        <dbReference type="SAM" id="MobiDB-lite"/>
    </source>
</evidence>
<feature type="compositionally biased region" description="Polar residues" evidence="2">
    <location>
        <begin position="402"/>
        <end position="421"/>
    </location>
</feature>
<name>A0A420INY9_9PEZI</name>
<keyword evidence="3" id="KW-0732">Signal</keyword>
<reference evidence="5 6" key="1">
    <citation type="journal article" date="2018" name="BMC Genomics">
        <title>Comparative genome analyses reveal sequence features reflecting distinct modes of host-adaptation between dicot and monocot powdery mildew.</title>
        <authorList>
            <person name="Wu Y."/>
            <person name="Ma X."/>
            <person name="Pan Z."/>
            <person name="Kale S.D."/>
            <person name="Song Y."/>
            <person name="King H."/>
            <person name="Zhang Q."/>
            <person name="Presley C."/>
            <person name="Deng X."/>
            <person name="Wei C.I."/>
            <person name="Xiao S."/>
        </authorList>
    </citation>
    <scope>NUCLEOTIDE SEQUENCE [LARGE SCALE GENOMIC DNA]</scope>
    <source>
        <strain evidence="5">UMSG3</strain>
    </source>
</reference>
<organism evidence="5 6">
    <name type="scientific">Golovinomyces cichoracearum</name>
    <dbReference type="NCBI Taxonomy" id="62708"/>
    <lineage>
        <taxon>Eukaryota</taxon>
        <taxon>Fungi</taxon>
        <taxon>Dikarya</taxon>
        <taxon>Ascomycota</taxon>
        <taxon>Pezizomycotina</taxon>
        <taxon>Leotiomycetes</taxon>
        <taxon>Erysiphales</taxon>
        <taxon>Erysiphaceae</taxon>
        <taxon>Golovinomyces</taxon>
    </lineage>
</organism>
<evidence type="ECO:0000313" key="5">
    <source>
        <dbReference type="EMBL" id="RKF76227.1"/>
    </source>
</evidence>
<accession>A0A420INY9</accession>
<feature type="region of interest" description="Disordered" evidence="2">
    <location>
        <begin position="453"/>
        <end position="474"/>
    </location>
</feature>
<dbReference type="Proteomes" id="UP000283383">
    <property type="component" value="Unassembled WGS sequence"/>
</dbReference>
<evidence type="ECO:0000256" key="1">
    <source>
        <dbReference type="SAM" id="Coils"/>
    </source>
</evidence>
<feature type="region of interest" description="Disordered" evidence="2">
    <location>
        <begin position="580"/>
        <end position="617"/>
    </location>
</feature>
<dbReference type="Pfam" id="PF13257">
    <property type="entry name" value="DUF4048"/>
    <property type="match status" value="1"/>
</dbReference>
<comment type="caution">
    <text evidence="5">The sequence shown here is derived from an EMBL/GenBank/DDBJ whole genome shotgun (WGS) entry which is preliminary data.</text>
</comment>
<feature type="region of interest" description="Disordered" evidence="2">
    <location>
        <begin position="304"/>
        <end position="327"/>
    </location>
</feature>
<feature type="region of interest" description="Disordered" evidence="2">
    <location>
        <begin position="125"/>
        <end position="148"/>
    </location>
</feature>
<keyword evidence="1" id="KW-0175">Coiled coil</keyword>
<keyword evidence="6" id="KW-1185">Reference proteome</keyword>
<feature type="compositionally biased region" description="Polar residues" evidence="2">
    <location>
        <begin position="125"/>
        <end position="141"/>
    </location>
</feature>
<feature type="region of interest" description="Disordered" evidence="2">
    <location>
        <begin position="400"/>
        <end position="421"/>
    </location>
</feature>